<dbReference type="Pfam" id="PF00581">
    <property type="entry name" value="Rhodanese"/>
    <property type="match status" value="1"/>
</dbReference>
<dbReference type="InterPro" id="IPR001394">
    <property type="entry name" value="Peptidase_C19_UCH"/>
</dbReference>
<feature type="coiled-coil region" evidence="4">
    <location>
        <begin position="88"/>
        <end position="130"/>
    </location>
</feature>
<feature type="compositionally biased region" description="Basic and acidic residues" evidence="5">
    <location>
        <begin position="515"/>
        <end position="539"/>
    </location>
</feature>
<keyword evidence="3" id="KW-0833">Ubl conjugation pathway</keyword>
<dbReference type="AlphaFoldDB" id="A0A8D8XFP2"/>
<dbReference type="PROSITE" id="PS50235">
    <property type="entry name" value="USP_3"/>
    <property type="match status" value="1"/>
</dbReference>
<feature type="domain" description="Rhodanese" evidence="6">
    <location>
        <begin position="197"/>
        <end position="319"/>
    </location>
</feature>
<dbReference type="GO" id="GO:0016579">
    <property type="term" value="P:protein deubiquitination"/>
    <property type="evidence" value="ECO:0007669"/>
    <property type="project" value="InterPro"/>
</dbReference>
<evidence type="ECO:0000259" key="7">
    <source>
        <dbReference type="PROSITE" id="PS50235"/>
    </source>
</evidence>
<dbReference type="InterPro" id="IPR038765">
    <property type="entry name" value="Papain-like_cys_pep_sf"/>
</dbReference>
<dbReference type="Gene3D" id="3.40.250.10">
    <property type="entry name" value="Rhodanese-like domain"/>
    <property type="match status" value="1"/>
</dbReference>
<dbReference type="InterPro" id="IPR050185">
    <property type="entry name" value="Ub_carboxyl-term_hydrolase"/>
</dbReference>
<sequence>MDPLTPEKIDEIQKLVDTKFKPSNYTKISEFDMIDRALGIHKKGIDFYKKGLSVSAYQNFYLFASWATMLYKKPKDVTYVKTMLKDPLKSCMDHLEKMKIEAENLKEKEKQKKLKELKDQENQKRLQELRKKVVPSSDSRLNNNNASSAVNLNNTTLYNGHHKSDYIIKPEDKYEPTTPRVQTSLSCTELQKLLKDNENSVLLIDCRSQSEFNACTLKTGKDNLINIPPEINVIGQSARVLGDKLGEQHKTLWDIRSTFDRIVLFDSFSRVNRDSLDTSLERLVMIIREFDVNTVYKAPPVILEGGFEAWYTLYPYHTNNPTNHKPAIPFTVPVPTNINTINYSCLLDDTPPSPPPASDPTPAPPPSNSTVLNGGDVLGSEMGYPSTGGGGGARVRDPSEGGGGGTASVGPSYPGGTSSATNGELTSSYFGPNHREVSSGGSAGDPPMEIESGGGPSYSSEQAALSRVVKPMPHVDRSSKPSENTNDSHSQVRPFENGTESPGAERSNRMNNNDGEVRASHTERLRFDDNMKGGEETRNRPSLKSFGGSKLNRSSSFSDLSRMNGGDTLHEGRSSNVPEFDRSKKPYQDRLSHYSSVAGTNVGPGLTGLKNLGNTCYINSILQCLSNTSPLRAYFESEFKKSMASYGRNNVTRPGSAGGKLAEEFQLIFKMLWAGESRYFSPVKFKEEVGKMKRTFRGYEQQDSHEFLTILIDSLHEDLKEPEHKNSLTGALVESGEKSWGEFLKKNKSIVSQLFYGQLKSTVMCLSCQETSSTFEVFSNVSVPLPANDRCTLKDCLELYLQGEEIQGWHCPRCKTKRDARKKLDITILPPILVLHFKRFTSDGWCRKKQTTVEFPENNLSMNEYNLNPESRDSRYDLYAISNHYGTMESGHYTAYCRNKYKWYKFDDSDVSEISSSKLVSPAAYILFYMSSRLEH</sequence>
<evidence type="ECO:0000256" key="2">
    <source>
        <dbReference type="ARBA" id="ARBA00009085"/>
    </source>
</evidence>
<evidence type="ECO:0000256" key="4">
    <source>
        <dbReference type="SAM" id="Coils"/>
    </source>
</evidence>
<evidence type="ECO:0000313" key="8">
    <source>
        <dbReference type="EMBL" id="CAG6693274.1"/>
    </source>
</evidence>
<dbReference type="Pfam" id="PF00443">
    <property type="entry name" value="UCH"/>
    <property type="match status" value="1"/>
</dbReference>
<evidence type="ECO:0000256" key="5">
    <source>
        <dbReference type="SAM" id="MobiDB-lite"/>
    </source>
</evidence>
<feature type="compositionally biased region" description="Polar residues" evidence="5">
    <location>
        <begin position="481"/>
        <end position="491"/>
    </location>
</feature>
<feature type="compositionally biased region" description="Polar residues" evidence="5">
    <location>
        <begin position="415"/>
        <end position="430"/>
    </location>
</feature>
<dbReference type="InterPro" id="IPR036873">
    <property type="entry name" value="Rhodanese-like_dom_sf"/>
</dbReference>
<dbReference type="PANTHER" id="PTHR21646:SF46">
    <property type="entry name" value="UBIQUITIN CARBOXYL-TERMINAL HYDROLASE"/>
    <property type="match status" value="1"/>
</dbReference>
<proteinExistence type="inferred from homology"/>
<feature type="domain" description="USP" evidence="7">
    <location>
        <begin position="607"/>
        <end position="932"/>
    </location>
</feature>
<organism evidence="8">
    <name type="scientific">Cacopsylla melanoneura</name>
    <dbReference type="NCBI Taxonomy" id="428564"/>
    <lineage>
        <taxon>Eukaryota</taxon>
        <taxon>Metazoa</taxon>
        <taxon>Ecdysozoa</taxon>
        <taxon>Arthropoda</taxon>
        <taxon>Hexapoda</taxon>
        <taxon>Insecta</taxon>
        <taxon>Pterygota</taxon>
        <taxon>Neoptera</taxon>
        <taxon>Paraneoptera</taxon>
        <taxon>Hemiptera</taxon>
        <taxon>Sternorrhyncha</taxon>
        <taxon>Psylloidea</taxon>
        <taxon>Psyllidae</taxon>
        <taxon>Psyllinae</taxon>
        <taxon>Cacopsylla</taxon>
    </lineage>
</organism>
<keyword evidence="4" id="KW-0175">Coiled coil</keyword>
<comment type="similarity">
    <text evidence="2 3">Belongs to the peptidase C19 family.</text>
</comment>
<dbReference type="PANTHER" id="PTHR21646">
    <property type="entry name" value="UBIQUITIN CARBOXYL-TERMINAL HYDROLASE"/>
    <property type="match status" value="1"/>
</dbReference>
<dbReference type="EMBL" id="HBUF01311619">
    <property type="protein sequence ID" value="CAG6693274.1"/>
    <property type="molecule type" value="Transcribed_RNA"/>
</dbReference>
<keyword evidence="3 8" id="KW-0378">Hydrolase</keyword>
<evidence type="ECO:0000256" key="3">
    <source>
        <dbReference type="RuleBase" id="RU366025"/>
    </source>
</evidence>
<dbReference type="InterPro" id="IPR028889">
    <property type="entry name" value="USP"/>
</dbReference>
<keyword evidence="3" id="KW-0645">Protease</keyword>
<name>A0A8D8XFP2_9HEMI</name>
<dbReference type="SMART" id="SM00450">
    <property type="entry name" value="RHOD"/>
    <property type="match status" value="1"/>
</dbReference>
<feature type="compositionally biased region" description="Basic and acidic residues" evidence="5">
    <location>
        <begin position="568"/>
        <end position="583"/>
    </location>
</feature>
<dbReference type="GO" id="GO:0004843">
    <property type="term" value="F:cysteine-type deubiquitinase activity"/>
    <property type="evidence" value="ECO:0007669"/>
    <property type="project" value="UniProtKB-UniRule"/>
</dbReference>
<evidence type="ECO:0000256" key="1">
    <source>
        <dbReference type="ARBA" id="ARBA00000707"/>
    </source>
</evidence>
<reference evidence="8" key="1">
    <citation type="submission" date="2021-05" db="EMBL/GenBank/DDBJ databases">
        <authorList>
            <person name="Alioto T."/>
            <person name="Alioto T."/>
            <person name="Gomez Garrido J."/>
        </authorList>
    </citation>
    <scope>NUCLEOTIDE SEQUENCE</scope>
</reference>
<protein>
    <recommendedName>
        <fullName evidence="3">Ubiquitin carboxyl-terminal hydrolase</fullName>
        <ecNumber evidence="3">3.4.19.12</ecNumber>
    </recommendedName>
</protein>
<dbReference type="InterPro" id="IPR001763">
    <property type="entry name" value="Rhodanese-like_dom"/>
</dbReference>
<dbReference type="PROSITE" id="PS50206">
    <property type="entry name" value="RHODANESE_3"/>
    <property type="match status" value="1"/>
</dbReference>
<dbReference type="SUPFAM" id="SSF54001">
    <property type="entry name" value="Cysteine proteinases"/>
    <property type="match status" value="1"/>
</dbReference>
<dbReference type="GO" id="GO:0006508">
    <property type="term" value="P:proteolysis"/>
    <property type="evidence" value="ECO:0007669"/>
    <property type="project" value="UniProtKB-KW"/>
</dbReference>
<feature type="compositionally biased region" description="Pro residues" evidence="5">
    <location>
        <begin position="351"/>
        <end position="367"/>
    </location>
</feature>
<keyword evidence="3" id="KW-0788">Thiol protease</keyword>
<dbReference type="Gene3D" id="3.90.70.10">
    <property type="entry name" value="Cysteine proteinases"/>
    <property type="match status" value="1"/>
</dbReference>
<feature type="region of interest" description="Disordered" evidence="5">
    <location>
        <begin position="343"/>
        <end position="583"/>
    </location>
</feature>
<dbReference type="EC" id="3.4.19.12" evidence="3"/>
<dbReference type="SUPFAM" id="SSF52821">
    <property type="entry name" value="Rhodanese/Cell cycle control phosphatase"/>
    <property type="match status" value="1"/>
</dbReference>
<evidence type="ECO:0000259" key="6">
    <source>
        <dbReference type="PROSITE" id="PS50206"/>
    </source>
</evidence>
<comment type="catalytic activity">
    <reaction evidence="1 3">
        <text>Thiol-dependent hydrolysis of ester, thioester, amide, peptide and isopeptide bonds formed by the C-terminal Gly of ubiquitin (a 76-residue protein attached to proteins as an intracellular targeting signal).</text>
        <dbReference type="EC" id="3.4.19.12"/>
    </reaction>
</comment>
<dbReference type="PROSITE" id="PS00972">
    <property type="entry name" value="USP_1"/>
    <property type="match status" value="1"/>
</dbReference>
<dbReference type="CDD" id="cd02674">
    <property type="entry name" value="Peptidase_C19R"/>
    <property type="match status" value="1"/>
</dbReference>
<accession>A0A8D8XFP2</accession>
<dbReference type="InterPro" id="IPR018200">
    <property type="entry name" value="USP_CS"/>
</dbReference>
<dbReference type="PROSITE" id="PS00973">
    <property type="entry name" value="USP_2"/>
    <property type="match status" value="1"/>
</dbReference>
<feature type="compositionally biased region" description="Polar residues" evidence="5">
    <location>
        <begin position="551"/>
        <end position="561"/>
    </location>
</feature>